<feature type="transmembrane region" description="Helical" evidence="2">
    <location>
        <begin position="21"/>
        <end position="43"/>
    </location>
</feature>
<dbReference type="InterPro" id="IPR035810">
    <property type="entry name" value="PEBP_euk"/>
</dbReference>
<comment type="similarity">
    <text evidence="1">Belongs to the phosphatidylethanolamine-binding protein family.</text>
</comment>
<name>A0ABP1BGG2_9BRYO</name>
<evidence type="ECO:0000313" key="3">
    <source>
        <dbReference type="EMBL" id="CAK9874556.1"/>
    </source>
</evidence>
<keyword evidence="2" id="KW-0472">Membrane</keyword>
<organism evidence="3 4">
    <name type="scientific">Sphagnum jensenii</name>
    <dbReference type="NCBI Taxonomy" id="128206"/>
    <lineage>
        <taxon>Eukaryota</taxon>
        <taxon>Viridiplantae</taxon>
        <taxon>Streptophyta</taxon>
        <taxon>Embryophyta</taxon>
        <taxon>Bryophyta</taxon>
        <taxon>Sphagnophytina</taxon>
        <taxon>Sphagnopsida</taxon>
        <taxon>Sphagnales</taxon>
        <taxon>Sphagnaceae</taxon>
        <taxon>Sphagnum</taxon>
    </lineage>
</organism>
<evidence type="ECO:0000256" key="1">
    <source>
        <dbReference type="ARBA" id="ARBA00007091"/>
    </source>
</evidence>
<proteinExistence type="inferred from homology"/>
<dbReference type="Proteomes" id="UP001497522">
    <property type="component" value="Chromosome 4"/>
</dbReference>
<gene>
    <name evidence="3" type="ORF">CSSPJE1EN2_LOCUS16884</name>
</gene>
<dbReference type="PANTHER" id="PTHR11362:SF82">
    <property type="entry name" value="PHOSPHATIDYLETHANOLAMINE-BINDING PROTEIN 4"/>
    <property type="match status" value="1"/>
</dbReference>
<keyword evidence="2" id="KW-1133">Transmembrane helix</keyword>
<evidence type="ECO:0000256" key="2">
    <source>
        <dbReference type="SAM" id="Phobius"/>
    </source>
</evidence>
<accession>A0ABP1BGG2</accession>
<keyword evidence="4" id="KW-1185">Reference proteome</keyword>
<reference evidence="3" key="1">
    <citation type="submission" date="2024-03" db="EMBL/GenBank/DDBJ databases">
        <authorList>
            <consortium name="ELIXIR-Norway"/>
            <consortium name="Elixir Norway"/>
        </authorList>
    </citation>
    <scope>NUCLEOTIDE SEQUENCE</scope>
</reference>
<dbReference type="SUPFAM" id="SSF49777">
    <property type="entry name" value="PEBP-like"/>
    <property type="match status" value="1"/>
</dbReference>
<dbReference type="PANTHER" id="PTHR11362">
    <property type="entry name" value="PHOSPHATIDYLETHANOLAMINE-BINDING PROTEIN"/>
    <property type="match status" value="1"/>
</dbReference>
<dbReference type="Gene3D" id="3.90.280.10">
    <property type="entry name" value="PEBP-like"/>
    <property type="match status" value="1"/>
</dbReference>
<dbReference type="CDD" id="cd00866">
    <property type="entry name" value="PEBP_euk"/>
    <property type="match status" value="1"/>
</dbReference>
<dbReference type="InterPro" id="IPR001858">
    <property type="entry name" value="Phosphatidylethanolamine-bd_CS"/>
</dbReference>
<dbReference type="InterPro" id="IPR008914">
    <property type="entry name" value="PEBP"/>
</dbReference>
<evidence type="ECO:0000313" key="4">
    <source>
        <dbReference type="Proteomes" id="UP001497522"/>
    </source>
</evidence>
<dbReference type="EMBL" id="OZ023705">
    <property type="protein sequence ID" value="CAK9874556.1"/>
    <property type="molecule type" value="Genomic_DNA"/>
</dbReference>
<protein>
    <submittedName>
        <fullName evidence="3">Uncharacterized protein</fullName>
    </submittedName>
</protein>
<dbReference type="PROSITE" id="PS01220">
    <property type="entry name" value="PBP"/>
    <property type="match status" value="1"/>
</dbReference>
<sequence>MAQIISPLKRTEFCTSLRFKELLVPLLAMVVSLLFASGMGGFLPAMPELLLHTSGIIPDVVPDVADGYEDLPVYFDNTFVFNGEHLNIHQTLQEPHIPVQSIGHGFSGEYTLVLVDPDAPSPSDKSFSQVIHWIVTNIPYNVPSDQEVHKVGTVIEPYLPPSPIAGTYRYTFLLFEQPISHFHPPAPDSRILFNVTSWAKIHNLGKPVAGVFFQSTAGKFLDNYLDTL</sequence>
<dbReference type="Pfam" id="PF01161">
    <property type="entry name" value="PBP"/>
    <property type="match status" value="1"/>
</dbReference>
<keyword evidence="2" id="KW-0812">Transmembrane</keyword>
<dbReference type="InterPro" id="IPR036610">
    <property type="entry name" value="PEBP-like_sf"/>
</dbReference>